<dbReference type="PROSITE" id="PS51257">
    <property type="entry name" value="PROKAR_LIPOPROTEIN"/>
    <property type="match status" value="1"/>
</dbReference>
<evidence type="ECO:0000313" key="1">
    <source>
        <dbReference type="EMBL" id="NOD30028.1"/>
    </source>
</evidence>
<proteinExistence type="predicted"/>
<dbReference type="Proteomes" id="UP000599383">
    <property type="component" value="Unassembled WGS sequence"/>
</dbReference>
<dbReference type="Proteomes" id="UP000597886">
    <property type="component" value="Unassembled WGS sequence"/>
</dbReference>
<evidence type="ECO:0008006" key="5">
    <source>
        <dbReference type="Google" id="ProtNLM"/>
    </source>
</evidence>
<dbReference type="EMBL" id="WVRA01000001">
    <property type="protein sequence ID" value="NOE17593.1"/>
    <property type="molecule type" value="Genomic_DNA"/>
</dbReference>
<dbReference type="RefSeq" id="WP_171119520.1">
    <property type="nucleotide sequence ID" value="NZ_WVQY01000002.1"/>
</dbReference>
<keyword evidence="4" id="KW-1185">Reference proteome</keyword>
<evidence type="ECO:0000313" key="4">
    <source>
        <dbReference type="Proteomes" id="UP000599383"/>
    </source>
</evidence>
<accession>A0AA91BSZ3</accession>
<dbReference type="AlphaFoldDB" id="A0AA91BSZ3"/>
<sequence>MKLLPVLPLILVFAGCSDFPELEGSEPASVKSAPYPRLVPVQETLGPSIDPVSQAAEVEEDLTQRSEALAKKAQALQNAQTN</sequence>
<reference evidence="2 4" key="1">
    <citation type="submission" date="2019-12" db="EMBL/GenBank/DDBJ databases">
        <title>Ruegeria JWLKs population differentiation of coral mucus and skeleton niches.</title>
        <authorList>
            <person name="Luo D."/>
        </authorList>
    </citation>
    <scope>NUCLEOTIDE SEQUENCE</scope>
    <source>
        <strain evidence="2">HKCCD6181</strain>
        <strain evidence="1 4">HKCCD6238</strain>
    </source>
</reference>
<comment type="caution">
    <text evidence="2">The sequence shown here is derived from an EMBL/GenBank/DDBJ whole genome shotgun (WGS) entry which is preliminary data.</text>
</comment>
<organism evidence="2 3">
    <name type="scientific">Ruegeria atlantica</name>
    <dbReference type="NCBI Taxonomy" id="81569"/>
    <lineage>
        <taxon>Bacteria</taxon>
        <taxon>Pseudomonadati</taxon>
        <taxon>Pseudomonadota</taxon>
        <taxon>Alphaproteobacteria</taxon>
        <taxon>Rhodobacterales</taxon>
        <taxon>Roseobacteraceae</taxon>
        <taxon>Ruegeria</taxon>
    </lineage>
</organism>
<gene>
    <name evidence="1" type="ORF">GS617_07095</name>
    <name evidence="2" type="ORF">GS634_05580</name>
</gene>
<dbReference type="EMBL" id="WVQY01000002">
    <property type="protein sequence ID" value="NOD30028.1"/>
    <property type="molecule type" value="Genomic_DNA"/>
</dbReference>
<evidence type="ECO:0000313" key="3">
    <source>
        <dbReference type="Proteomes" id="UP000597886"/>
    </source>
</evidence>
<name>A0AA91BSZ3_9RHOB</name>
<protein>
    <recommendedName>
        <fullName evidence="5">Lipoprotein</fullName>
    </recommendedName>
</protein>
<evidence type="ECO:0000313" key="2">
    <source>
        <dbReference type="EMBL" id="NOE17593.1"/>
    </source>
</evidence>